<dbReference type="Proteomes" id="UP000216052">
    <property type="component" value="Chromosome"/>
</dbReference>
<dbReference type="PIRSF" id="PIRSF006060">
    <property type="entry name" value="AA_transporter"/>
    <property type="match status" value="1"/>
</dbReference>
<reference evidence="7" key="1">
    <citation type="submission" date="2024-05" db="EMBL/GenBank/DDBJ databases">
        <title>Isolation and characterization of Sporomusa carbonis sp. nov., a carboxydotrophic hydrogenogen in the genus of Sporomusa isolated from a charcoal burning pile.</title>
        <authorList>
            <person name="Boeer T."/>
            <person name="Rosenbaum F."/>
            <person name="Eysell L."/>
            <person name="Mueller V."/>
            <person name="Daniel R."/>
            <person name="Poehlein A."/>
        </authorList>
    </citation>
    <scope>NUCLEOTIDE SEQUENCE [LARGE SCALE GENOMIC DNA]</scope>
    <source>
        <strain evidence="7">DSM 3132</strain>
    </source>
</reference>
<proteinExistence type="predicted"/>
<keyword evidence="4 6" id="KW-1133">Transmembrane helix</keyword>
<feature type="transmembrane region" description="Helical" evidence="6">
    <location>
        <begin position="89"/>
        <end position="110"/>
    </location>
</feature>
<dbReference type="RefSeq" id="WP_093794103.1">
    <property type="nucleotide sequence ID" value="NZ_CP155571.1"/>
</dbReference>
<accession>A0ABZ3J6S5</accession>
<comment type="subcellular location">
    <subcellularLocation>
        <location evidence="1">Cell membrane</location>
        <topology evidence="1">Multi-pass membrane protein</topology>
    </subcellularLocation>
</comment>
<feature type="transmembrane region" description="Helical" evidence="6">
    <location>
        <begin position="348"/>
        <end position="365"/>
    </location>
</feature>
<feature type="transmembrane region" description="Helical" evidence="6">
    <location>
        <begin position="412"/>
        <end position="432"/>
    </location>
</feature>
<feature type="transmembrane region" description="Helical" evidence="6">
    <location>
        <begin position="224"/>
        <end position="250"/>
    </location>
</feature>
<dbReference type="PANTHER" id="PTHR42770">
    <property type="entry name" value="AMINO ACID TRANSPORTER-RELATED"/>
    <property type="match status" value="1"/>
</dbReference>
<protein>
    <submittedName>
        <fullName evidence="7">Amino acid permease YhdG</fullName>
    </submittedName>
</protein>
<feature type="transmembrane region" description="Helical" evidence="6">
    <location>
        <begin position="323"/>
        <end position="342"/>
    </location>
</feature>
<gene>
    <name evidence="7" type="primary">yhdG_4</name>
    <name evidence="7" type="ORF">SPACI_039830</name>
</gene>
<feature type="transmembrane region" description="Helical" evidence="6">
    <location>
        <begin position="12"/>
        <end position="34"/>
    </location>
</feature>
<sequence length="446" mass="47603">MAEMQTAKLKKVLGLSDVLGFVLGSIVGAGVLILTGVGIGLTGKGVVLAFLISGLVNIIAIMPLAQLASALPVTGAGYTYSKLLVGPKWAFLWQIGVIFSKVTVGLYSLSFAQYLQSMYPNAPIKISAILMMTFFYVLNMVGIKSAATTQKWLVVLKVSGLLVFALWGISSVDVSSFASMEALLPKGMDGMLQAIGVVAFASYGALYVVELGGEMKNPSRDIPLGIIAGTIGATLIYMIIAFVASGTLPLDQVANKPLSLVGKSVLPPTAYYYFMMAGVVVSMGTLLNGVFQWVTKGLIVSSRDGWLPKKLGEVNERFGTPHYALSFLYFIGVVTVLSGISLGDLARIGFGFLLLVNLIPIVGCFSLPKKYPEQYAKALFHLKPSLLYPVILVSLIATVGQIFYLFKGLPTNLQMGLSVAVAFSIAYVNIVGNRMNLKEIGKDESF</sequence>
<keyword evidence="2" id="KW-1003">Cell membrane</keyword>
<dbReference type="Pfam" id="PF13520">
    <property type="entry name" value="AA_permease_2"/>
    <property type="match status" value="1"/>
</dbReference>
<feature type="transmembrane region" description="Helical" evidence="6">
    <location>
        <begin position="270"/>
        <end position="294"/>
    </location>
</feature>
<dbReference type="Gene3D" id="1.20.1740.10">
    <property type="entry name" value="Amino acid/polyamine transporter I"/>
    <property type="match status" value="1"/>
</dbReference>
<feature type="transmembrane region" description="Helical" evidence="6">
    <location>
        <begin position="386"/>
        <end position="406"/>
    </location>
</feature>
<feature type="transmembrane region" description="Helical" evidence="6">
    <location>
        <begin position="190"/>
        <end position="212"/>
    </location>
</feature>
<evidence type="ECO:0000256" key="3">
    <source>
        <dbReference type="ARBA" id="ARBA00022692"/>
    </source>
</evidence>
<evidence type="ECO:0000256" key="4">
    <source>
        <dbReference type="ARBA" id="ARBA00022989"/>
    </source>
</evidence>
<dbReference type="PANTHER" id="PTHR42770:SF7">
    <property type="entry name" value="MEMBRANE PROTEIN"/>
    <property type="match status" value="1"/>
</dbReference>
<evidence type="ECO:0000313" key="7">
    <source>
        <dbReference type="EMBL" id="XFO73875.1"/>
    </source>
</evidence>
<name>A0ABZ3J6S5_SPOA4</name>
<feature type="transmembrane region" description="Helical" evidence="6">
    <location>
        <begin position="153"/>
        <end position="170"/>
    </location>
</feature>
<evidence type="ECO:0000256" key="1">
    <source>
        <dbReference type="ARBA" id="ARBA00004651"/>
    </source>
</evidence>
<evidence type="ECO:0000256" key="2">
    <source>
        <dbReference type="ARBA" id="ARBA00022475"/>
    </source>
</evidence>
<feature type="transmembrane region" description="Helical" evidence="6">
    <location>
        <begin position="46"/>
        <end position="68"/>
    </location>
</feature>
<evidence type="ECO:0000256" key="6">
    <source>
        <dbReference type="SAM" id="Phobius"/>
    </source>
</evidence>
<keyword evidence="8" id="KW-1185">Reference proteome</keyword>
<keyword evidence="3 6" id="KW-0812">Transmembrane</keyword>
<evidence type="ECO:0000256" key="5">
    <source>
        <dbReference type="ARBA" id="ARBA00023136"/>
    </source>
</evidence>
<dbReference type="InterPro" id="IPR050367">
    <property type="entry name" value="APC_superfamily"/>
</dbReference>
<organism evidence="7 8">
    <name type="scientific">Sporomusa acidovorans (strain ATCC 49682 / DSM 3132 / Mol)</name>
    <dbReference type="NCBI Taxonomy" id="1123286"/>
    <lineage>
        <taxon>Bacteria</taxon>
        <taxon>Bacillati</taxon>
        <taxon>Bacillota</taxon>
        <taxon>Negativicutes</taxon>
        <taxon>Selenomonadales</taxon>
        <taxon>Sporomusaceae</taxon>
        <taxon>Sporomusa</taxon>
    </lineage>
</organism>
<dbReference type="EMBL" id="CP155571">
    <property type="protein sequence ID" value="XFO73875.1"/>
    <property type="molecule type" value="Genomic_DNA"/>
</dbReference>
<dbReference type="InterPro" id="IPR002293">
    <property type="entry name" value="AA/rel_permease1"/>
</dbReference>
<feature type="transmembrane region" description="Helical" evidence="6">
    <location>
        <begin position="122"/>
        <end position="141"/>
    </location>
</feature>
<evidence type="ECO:0000313" key="8">
    <source>
        <dbReference type="Proteomes" id="UP000216052"/>
    </source>
</evidence>
<keyword evidence="5 6" id="KW-0472">Membrane</keyword>